<dbReference type="Gene3D" id="3.30.70.100">
    <property type="match status" value="2"/>
</dbReference>
<evidence type="ECO:0008006" key="4">
    <source>
        <dbReference type="Google" id="ProtNLM"/>
    </source>
</evidence>
<sequence>MTQASEVVVVPLKAGIDLESGEYKTALDAALKALSEAEGSQKVSYGRQVENPDVLDLSIDWGLPTNFHTFITSPAYAPFRAVLGTLVAGPPKINIVSRLQNGPFFSVITAPITEMVTLFFPASYAEADFNANFAKFKAIIDESAEGAKGVVGGWSVEEVPPAEGDAKLFVGAIGWESIDAHMEFRKTEAFKEAIPLLREGSDKITMHHVKFAQF</sequence>
<dbReference type="RefSeq" id="XP_033580717.1">
    <property type="nucleotide sequence ID" value="XM_033717529.1"/>
</dbReference>
<dbReference type="OrthoDB" id="3830579at2759"/>
<dbReference type="Proteomes" id="UP000504636">
    <property type="component" value="Unplaced"/>
</dbReference>
<protein>
    <recommendedName>
        <fullName evidence="4">ABM domain-containing protein</fullName>
    </recommendedName>
</protein>
<reference evidence="3" key="2">
    <citation type="submission" date="2020-04" db="EMBL/GenBank/DDBJ databases">
        <authorList>
            <consortium name="NCBI Genome Project"/>
        </authorList>
    </citation>
    <scope>NUCLEOTIDE SEQUENCE</scope>
    <source>
        <strain evidence="3">CBS 304.34</strain>
    </source>
</reference>
<keyword evidence="2" id="KW-1185">Reference proteome</keyword>
<reference evidence="1 3" key="1">
    <citation type="journal article" date="2020" name="Stud. Mycol.">
        <title>101 Dothideomycetes genomes: a test case for predicting lifestyles and emergence of pathogens.</title>
        <authorList>
            <person name="Haridas S."/>
            <person name="Albert R."/>
            <person name="Binder M."/>
            <person name="Bloem J."/>
            <person name="Labutti K."/>
            <person name="Salamov A."/>
            <person name="Andreopoulos B."/>
            <person name="Baker S."/>
            <person name="Barry K."/>
            <person name="Bills G."/>
            <person name="Bluhm B."/>
            <person name="Cannon C."/>
            <person name="Castanera R."/>
            <person name="Culley D."/>
            <person name="Daum C."/>
            <person name="Ezra D."/>
            <person name="Gonzalez J."/>
            <person name="Henrissat B."/>
            <person name="Kuo A."/>
            <person name="Liang C."/>
            <person name="Lipzen A."/>
            <person name="Lutzoni F."/>
            <person name="Magnuson J."/>
            <person name="Mondo S."/>
            <person name="Nolan M."/>
            <person name="Ohm R."/>
            <person name="Pangilinan J."/>
            <person name="Park H.-J."/>
            <person name="Ramirez L."/>
            <person name="Alfaro M."/>
            <person name="Sun H."/>
            <person name="Tritt A."/>
            <person name="Yoshinaga Y."/>
            <person name="Zwiers L.-H."/>
            <person name="Turgeon B."/>
            <person name="Goodwin S."/>
            <person name="Spatafora J."/>
            <person name="Crous P."/>
            <person name="Grigoriev I."/>
        </authorList>
    </citation>
    <scope>NUCLEOTIDE SEQUENCE</scope>
    <source>
        <strain evidence="1 3">CBS 304.34</strain>
    </source>
</reference>
<dbReference type="EMBL" id="MU003695">
    <property type="protein sequence ID" value="KAF2813753.1"/>
    <property type="molecule type" value="Genomic_DNA"/>
</dbReference>
<dbReference type="GeneID" id="54458422"/>
<reference evidence="3" key="3">
    <citation type="submission" date="2025-04" db="UniProtKB">
        <authorList>
            <consortium name="RefSeq"/>
        </authorList>
    </citation>
    <scope>IDENTIFICATION</scope>
    <source>
        <strain evidence="3">CBS 304.34</strain>
    </source>
</reference>
<dbReference type="InterPro" id="IPR011008">
    <property type="entry name" value="Dimeric_a/b-barrel"/>
</dbReference>
<proteinExistence type="predicted"/>
<dbReference type="SUPFAM" id="SSF54909">
    <property type="entry name" value="Dimeric alpha+beta barrel"/>
    <property type="match status" value="1"/>
</dbReference>
<name>A0A6A6YZ82_9PEZI</name>
<evidence type="ECO:0000313" key="3">
    <source>
        <dbReference type="RefSeq" id="XP_033580717.1"/>
    </source>
</evidence>
<accession>A0A6A6YZ82</accession>
<evidence type="ECO:0000313" key="1">
    <source>
        <dbReference type="EMBL" id="KAF2813753.1"/>
    </source>
</evidence>
<dbReference type="AlphaFoldDB" id="A0A6A6YZ82"/>
<organism evidence="1">
    <name type="scientific">Mytilinidion resinicola</name>
    <dbReference type="NCBI Taxonomy" id="574789"/>
    <lineage>
        <taxon>Eukaryota</taxon>
        <taxon>Fungi</taxon>
        <taxon>Dikarya</taxon>
        <taxon>Ascomycota</taxon>
        <taxon>Pezizomycotina</taxon>
        <taxon>Dothideomycetes</taxon>
        <taxon>Pleosporomycetidae</taxon>
        <taxon>Mytilinidiales</taxon>
        <taxon>Mytilinidiaceae</taxon>
        <taxon>Mytilinidion</taxon>
    </lineage>
</organism>
<evidence type="ECO:0000313" key="2">
    <source>
        <dbReference type="Proteomes" id="UP000504636"/>
    </source>
</evidence>
<gene>
    <name evidence="1 3" type="ORF">BDZ99DRAFT_436210</name>
</gene>